<organism evidence="9 10">
    <name type="scientific">Bugula neritina</name>
    <name type="common">Brown bryozoan</name>
    <name type="synonym">Sertularia neritina</name>
    <dbReference type="NCBI Taxonomy" id="10212"/>
    <lineage>
        <taxon>Eukaryota</taxon>
        <taxon>Metazoa</taxon>
        <taxon>Spiralia</taxon>
        <taxon>Lophotrochozoa</taxon>
        <taxon>Bryozoa</taxon>
        <taxon>Gymnolaemata</taxon>
        <taxon>Cheilostomatida</taxon>
        <taxon>Flustrina</taxon>
        <taxon>Buguloidea</taxon>
        <taxon>Bugulidae</taxon>
        <taxon>Bugula</taxon>
    </lineage>
</organism>
<dbReference type="Proteomes" id="UP000593567">
    <property type="component" value="Unassembled WGS sequence"/>
</dbReference>
<evidence type="ECO:0000256" key="8">
    <source>
        <dbReference type="SAM" id="SignalP"/>
    </source>
</evidence>
<feature type="disulfide bond" evidence="7">
    <location>
        <begin position="25"/>
        <end position="108"/>
    </location>
</feature>
<keyword evidence="8" id="KW-0732">Signal</keyword>
<keyword evidence="6" id="KW-0326">Glycosidase</keyword>
<dbReference type="InterPro" id="IPR008597">
    <property type="entry name" value="Invert_lysozyme"/>
</dbReference>
<dbReference type="EC" id="3.2.1.17" evidence="2"/>
<dbReference type="AlphaFoldDB" id="A0A7J7IZU3"/>
<dbReference type="GO" id="GO:0042742">
    <property type="term" value="P:defense response to bacterium"/>
    <property type="evidence" value="ECO:0007669"/>
    <property type="project" value="UniProtKB-KW"/>
</dbReference>
<dbReference type="Pfam" id="PF05497">
    <property type="entry name" value="Destabilase"/>
    <property type="match status" value="1"/>
</dbReference>
<sequence length="147" mass="16628">MKRFLAVIVFCLALGEIAAQVDEKCLSCLRQYEDGPIDSCYDSFGTKIACGVFHISKPFWVACGSIGYNWERCTQDEFCAGECIQNFFRKFASRCAHQLKKPVSELTCADYVRLHHGADGCSMSSSLRHSRAINNCMWQDNMFGKKK</sequence>
<feature type="signal peptide" evidence="8">
    <location>
        <begin position="1"/>
        <end position="19"/>
    </location>
</feature>
<dbReference type="PROSITE" id="PS51909">
    <property type="entry name" value="LYSOZYME_I"/>
    <property type="match status" value="1"/>
</dbReference>
<feature type="disulfide bond" evidence="7">
    <location>
        <begin position="73"/>
        <end position="79"/>
    </location>
</feature>
<evidence type="ECO:0000256" key="2">
    <source>
        <dbReference type="ARBA" id="ARBA00012732"/>
    </source>
</evidence>
<keyword evidence="3" id="KW-0929">Antimicrobial</keyword>
<accession>A0A7J7IZU3</accession>
<dbReference type="Gene3D" id="1.10.530.10">
    <property type="match status" value="1"/>
</dbReference>
<reference evidence="9" key="1">
    <citation type="submission" date="2020-06" db="EMBL/GenBank/DDBJ databases">
        <title>Draft genome of Bugula neritina, a colonial animal packing powerful symbionts and potential medicines.</title>
        <authorList>
            <person name="Rayko M."/>
        </authorList>
    </citation>
    <scope>NUCLEOTIDE SEQUENCE [LARGE SCALE GENOMIC DNA]</scope>
    <source>
        <strain evidence="9">Kwan_BN1</strain>
    </source>
</reference>
<evidence type="ECO:0000313" key="9">
    <source>
        <dbReference type="EMBL" id="KAF6019432.1"/>
    </source>
</evidence>
<gene>
    <name evidence="9" type="ORF">EB796_022239</name>
</gene>
<evidence type="ECO:0000256" key="1">
    <source>
        <dbReference type="ARBA" id="ARBA00000632"/>
    </source>
</evidence>
<feature type="disulfide bond" evidence="7">
    <location>
        <begin position="63"/>
        <end position="83"/>
    </location>
</feature>
<protein>
    <recommendedName>
        <fullName evidence="2">lysozyme</fullName>
        <ecNumber evidence="2">3.2.1.17</ecNumber>
    </recommendedName>
</protein>
<dbReference type="EMBL" id="VXIV02003230">
    <property type="protein sequence ID" value="KAF6019432.1"/>
    <property type="molecule type" value="Genomic_DNA"/>
</dbReference>
<dbReference type="GO" id="GO:0003796">
    <property type="term" value="F:lysozyme activity"/>
    <property type="evidence" value="ECO:0007669"/>
    <property type="project" value="UniProtKB-EC"/>
</dbReference>
<keyword evidence="10" id="KW-1185">Reference proteome</keyword>
<evidence type="ECO:0000256" key="6">
    <source>
        <dbReference type="ARBA" id="ARBA00023295"/>
    </source>
</evidence>
<keyword evidence="5" id="KW-0378">Hydrolase</keyword>
<dbReference type="OrthoDB" id="6337871at2759"/>
<proteinExistence type="predicted"/>
<comment type="caution">
    <text evidence="9">The sequence shown here is derived from an EMBL/GenBank/DDBJ whole genome shotgun (WGS) entry which is preliminary data.</text>
</comment>
<dbReference type="GO" id="GO:0031640">
    <property type="term" value="P:killing of cells of another organism"/>
    <property type="evidence" value="ECO:0007669"/>
    <property type="project" value="UniProtKB-KW"/>
</dbReference>
<feature type="chain" id="PRO_5029907834" description="lysozyme" evidence="8">
    <location>
        <begin position="20"/>
        <end position="147"/>
    </location>
</feature>
<name>A0A7J7IZU3_BUGNE</name>
<evidence type="ECO:0000256" key="7">
    <source>
        <dbReference type="PIRSR" id="PIRSR608597-3"/>
    </source>
</evidence>
<evidence type="ECO:0000256" key="5">
    <source>
        <dbReference type="ARBA" id="ARBA00022801"/>
    </source>
</evidence>
<keyword evidence="7" id="KW-1015">Disulfide bond</keyword>
<comment type="catalytic activity">
    <reaction evidence="1">
        <text>Hydrolysis of (1-&gt;4)-beta-linkages between N-acetylmuramic acid and N-acetyl-D-glucosamine residues in a peptidoglycan and between N-acetyl-D-glucosamine residues in chitodextrins.</text>
        <dbReference type="EC" id="3.2.1.17"/>
    </reaction>
</comment>
<evidence type="ECO:0000256" key="4">
    <source>
        <dbReference type="ARBA" id="ARBA00022638"/>
    </source>
</evidence>
<evidence type="ECO:0000256" key="3">
    <source>
        <dbReference type="ARBA" id="ARBA00022529"/>
    </source>
</evidence>
<evidence type="ECO:0000313" key="10">
    <source>
        <dbReference type="Proteomes" id="UP000593567"/>
    </source>
</evidence>
<keyword evidence="4" id="KW-0081">Bacteriolytic enzyme</keyword>